<keyword evidence="1" id="KW-0812">Transmembrane</keyword>
<keyword evidence="3" id="KW-1185">Reference proteome</keyword>
<comment type="caution">
    <text evidence="2">The sequence shown here is derived from an EMBL/GenBank/DDBJ whole genome shotgun (WGS) entry which is preliminary data.</text>
</comment>
<accession>A0A9K3GP72</accession>
<evidence type="ECO:0000313" key="2">
    <source>
        <dbReference type="EMBL" id="GIQ90282.1"/>
    </source>
</evidence>
<reference evidence="2 3" key="1">
    <citation type="journal article" date="2018" name="PLoS ONE">
        <title>The draft genome of Kipferlia bialata reveals reductive genome evolution in fornicate parasites.</title>
        <authorList>
            <person name="Tanifuji G."/>
            <person name="Takabayashi S."/>
            <person name="Kume K."/>
            <person name="Takagi M."/>
            <person name="Nakayama T."/>
            <person name="Kamikawa R."/>
            <person name="Inagaki Y."/>
            <person name="Hashimoto T."/>
        </authorList>
    </citation>
    <scope>NUCLEOTIDE SEQUENCE [LARGE SCALE GENOMIC DNA]</scope>
    <source>
        <strain evidence="2">NY0173</strain>
    </source>
</reference>
<gene>
    <name evidence="2" type="ORF">KIPB_013017</name>
</gene>
<dbReference type="EMBL" id="BDIP01005994">
    <property type="protein sequence ID" value="GIQ90282.1"/>
    <property type="molecule type" value="Genomic_DNA"/>
</dbReference>
<evidence type="ECO:0000313" key="3">
    <source>
        <dbReference type="Proteomes" id="UP000265618"/>
    </source>
</evidence>
<feature type="transmembrane region" description="Helical" evidence="1">
    <location>
        <begin position="71"/>
        <end position="91"/>
    </location>
</feature>
<sequence>MVGVPHTLPATHSAATRPMSIHVGASPSERVRNPLDAYRLPAVLCYLLSMCSVLILRVWAPTEHISIEVVFWVDITDGISILIGGLIFLAVSREVRRVSTDTVCDAG</sequence>
<keyword evidence="1" id="KW-0472">Membrane</keyword>
<organism evidence="2 3">
    <name type="scientific">Kipferlia bialata</name>
    <dbReference type="NCBI Taxonomy" id="797122"/>
    <lineage>
        <taxon>Eukaryota</taxon>
        <taxon>Metamonada</taxon>
        <taxon>Carpediemonas-like organisms</taxon>
        <taxon>Kipferlia</taxon>
    </lineage>
</organism>
<dbReference type="AlphaFoldDB" id="A0A9K3GP72"/>
<proteinExistence type="predicted"/>
<keyword evidence="1" id="KW-1133">Transmembrane helix</keyword>
<feature type="transmembrane region" description="Helical" evidence="1">
    <location>
        <begin position="40"/>
        <end position="59"/>
    </location>
</feature>
<evidence type="ECO:0000256" key="1">
    <source>
        <dbReference type="SAM" id="Phobius"/>
    </source>
</evidence>
<protein>
    <submittedName>
        <fullName evidence="2">Uncharacterized protein</fullName>
    </submittedName>
</protein>
<feature type="non-terminal residue" evidence="2">
    <location>
        <position position="1"/>
    </location>
</feature>
<name>A0A9K3GP72_9EUKA</name>
<dbReference type="Proteomes" id="UP000265618">
    <property type="component" value="Unassembled WGS sequence"/>
</dbReference>